<dbReference type="SUPFAM" id="SSF55248">
    <property type="entry name" value="PCD-like"/>
    <property type="match status" value="1"/>
</dbReference>
<name>B7K9X2_GLOC7</name>
<reference evidence="7" key="1">
    <citation type="journal article" date="2011" name="MBio">
        <title>Novel metabolic attributes of the genus Cyanothece, comprising a group of unicellular nitrogen-fixing Cyanobacteria.</title>
        <authorList>
            <person name="Bandyopadhyay A."/>
            <person name="Elvitigala T."/>
            <person name="Welsh E."/>
            <person name="Stockel J."/>
            <person name="Liberton M."/>
            <person name="Min H."/>
            <person name="Sherman L.A."/>
            <person name="Pakrasi H.B."/>
        </authorList>
    </citation>
    <scope>NUCLEOTIDE SEQUENCE [LARGE SCALE GENOMIC DNA]</scope>
    <source>
        <strain evidence="7">PCC 7424</strain>
    </source>
</reference>
<dbReference type="STRING" id="65393.PCC7424_2924"/>
<dbReference type="Pfam" id="PF01329">
    <property type="entry name" value="Pterin_4a"/>
    <property type="match status" value="1"/>
</dbReference>
<evidence type="ECO:0000313" key="7">
    <source>
        <dbReference type="Proteomes" id="UP000002384"/>
    </source>
</evidence>
<evidence type="ECO:0000256" key="4">
    <source>
        <dbReference type="HAMAP-Rule" id="MF_00434"/>
    </source>
</evidence>
<dbReference type="PANTHER" id="PTHR12599:SF0">
    <property type="entry name" value="PTERIN-4-ALPHA-CARBINOLAMINE DEHYDRATASE"/>
    <property type="match status" value="1"/>
</dbReference>
<sequence length="149" mass="16447">MMLLSSTKLLKIVSTVICLITITVLVINVGTVESKNKPLSYPHQNIPMSELASSKSLTETEIKTAVNSLPGWSINNNKLHREYKFNSFVEAFGFMSSTALIAESMGHHPEWSNVYNIVIIDLTTHDAGGITDADVALARKMNEVAQHFQ</sequence>
<dbReference type="GO" id="GO:0006729">
    <property type="term" value="P:tetrahydrobiopterin biosynthetic process"/>
    <property type="evidence" value="ECO:0007669"/>
    <property type="project" value="InterPro"/>
</dbReference>
<dbReference type="eggNOG" id="COG2154">
    <property type="taxonomic scope" value="Bacteria"/>
</dbReference>
<keyword evidence="5" id="KW-1133">Transmembrane helix</keyword>
<evidence type="ECO:0000313" key="6">
    <source>
        <dbReference type="EMBL" id="ACK71328.1"/>
    </source>
</evidence>
<comment type="similarity">
    <text evidence="2 4">Belongs to the pterin-4-alpha-carbinolamine dehydratase family.</text>
</comment>
<comment type="catalytic activity">
    <reaction evidence="1 4">
        <text>(4aS,6R)-4a-hydroxy-L-erythro-5,6,7,8-tetrahydrobiopterin = (6R)-L-erythro-6,7-dihydrobiopterin + H2O</text>
        <dbReference type="Rhea" id="RHEA:11920"/>
        <dbReference type="ChEBI" id="CHEBI:15377"/>
        <dbReference type="ChEBI" id="CHEBI:15642"/>
        <dbReference type="ChEBI" id="CHEBI:43120"/>
        <dbReference type="EC" id="4.2.1.96"/>
    </reaction>
</comment>
<dbReference type="KEGG" id="cyc:PCC7424_2924"/>
<evidence type="ECO:0000256" key="2">
    <source>
        <dbReference type="ARBA" id="ARBA00006472"/>
    </source>
</evidence>
<evidence type="ECO:0000256" key="5">
    <source>
        <dbReference type="SAM" id="Phobius"/>
    </source>
</evidence>
<feature type="transmembrane region" description="Helical" evidence="5">
    <location>
        <begin position="12"/>
        <end position="32"/>
    </location>
</feature>
<keyword evidence="5" id="KW-0472">Membrane</keyword>
<dbReference type="HOGENOM" id="CLU_081974_3_0_3"/>
<dbReference type="NCBIfam" id="NF002018">
    <property type="entry name" value="PRK00823.1-3"/>
    <property type="match status" value="1"/>
</dbReference>
<dbReference type="PANTHER" id="PTHR12599">
    <property type="entry name" value="PTERIN-4-ALPHA-CARBINOLAMINE DEHYDRATASE"/>
    <property type="match status" value="1"/>
</dbReference>
<dbReference type="HAMAP" id="MF_00434">
    <property type="entry name" value="Pterin_4_alpha"/>
    <property type="match status" value="1"/>
</dbReference>
<keyword evidence="7" id="KW-1185">Reference proteome</keyword>
<organism evidence="6 7">
    <name type="scientific">Gloeothece citriformis (strain PCC 7424)</name>
    <name type="common">Cyanothece sp. (strain PCC 7424)</name>
    <dbReference type="NCBI Taxonomy" id="65393"/>
    <lineage>
        <taxon>Bacteria</taxon>
        <taxon>Bacillati</taxon>
        <taxon>Cyanobacteriota</taxon>
        <taxon>Cyanophyceae</taxon>
        <taxon>Oscillatoriophycideae</taxon>
        <taxon>Chroococcales</taxon>
        <taxon>Aphanothecaceae</taxon>
        <taxon>Gloeothece</taxon>
        <taxon>Gloeothece citriformis</taxon>
    </lineage>
</organism>
<dbReference type="NCBIfam" id="NF002017">
    <property type="entry name" value="PRK00823.1-2"/>
    <property type="match status" value="1"/>
</dbReference>
<protein>
    <recommendedName>
        <fullName evidence="4">Putative pterin-4-alpha-carbinolamine dehydratase</fullName>
        <shortName evidence="4">PHS</shortName>
        <ecNumber evidence="4">4.2.1.96</ecNumber>
    </recommendedName>
    <alternativeName>
        <fullName evidence="4">4-alpha-hydroxy-tetrahydropterin dehydratase</fullName>
    </alternativeName>
    <alternativeName>
        <fullName evidence="4">Pterin carbinolamine dehydratase</fullName>
        <shortName evidence="4">PCD</shortName>
    </alternativeName>
</protein>
<dbReference type="Gene3D" id="3.30.1360.20">
    <property type="entry name" value="Transcriptional coactivator/pterin dehydratase"/>
    <property type="match status" value="1"/>
</dbReference>
<dbReference type="AlphaFoldDB" id="B7K9X2"/>
<accession>B7K9X2</accession>
<evidence type="ECO:0000256" key="1">
    <source>
        <dbReference type="ARBA" id="ARBA00001554"/>
    </source>
</evidence>
<dbReference type="InterPro" id="IPR001533">
    <property type="entry name" value="Pterin_deHydtase"/>
</dbReference>
<dbReference type="RefSeq" id="WP_015954928.1">
    <property type="nucleotide sequence ID" value="NC_011729.1"/>
</dbReference>
<dbReference type="Proteomes" id="UP000002384">
    <property type="component" value="Chromosome"/>
</dbReference>
<dbReference type="EC" id="4.2.1.96" evidence="4"/>
<gene>
    <name evidence="6" type="ordered locus">PCC7424_2924</name>
</gene>
<dbReference type="EMBL" id="CP001291">
    <property type="protein sequence ID" value="ACK71328.1"/>
    <property type="molecule type" value="Genomic_DNA"/>
</dbReference>
<evidence type="ECO:0000256" key="3">
    <source>
        <dbReference type="ARBA" id="ARBA00023239"/>
    </source>
</evidence>
<proteinExistence type="inferred from homology"/>
<keyword evidence="3 4" id="KW-0456">Lyase</keyword>
<dbReference type="CDD" id="cd00914">
    <property type="entry name" value="PCD_DCoH_subfamily_b"/>
    <property type="match status" value="1"/>
</dbReference>
<dbReference type="GO" id="GO:0008124">
    <property type="term" value="F:4-alpha-hydroxytetrahydrobiopterin dehydratase activity"/>
    <property type="evidence" value="ECO:0007669"/>
    <property type="project" value="UniProtKB-UniRule"/>
</dbReference>
<keyword evidence="5" id="KW-0812">Transmembrane</keyword>
<dbReference type="InterPro" id="IPR036428">
    <property type="entry name" value="PCD_sf"/>
</dbReference>